<proteinExistence type="predicted"/>
<dbReference type="RefSeq" id="XP_009164066.1">
    <property type="nucleotide sequence ID" value="XM_009165802.1"/>
</dbReference>
<name>A0A074ZYY7_OPIVI</name>
<dbReference type="STRING" id="6198.A0A074ZYY7"/>
<dbReference type="EMBL" id="KL596636">
    <property type="protein sequence ID" value="KER32291.1"/>
    <property type="molecule type" value="Genomic_DNA"/>
</dbReference>
<sequence>MVTDPTNTFSWPSRLGVGTCGEATRRHGNEFAFPTKHRCLAAFEPKALVEDPNRPPVYVWAPWHYPSHRSTMTYTTSNTLMPHRRRVVPSAGLPNLLHTAGRVSENMPLLTPSFLHFQVFRLPPTPPKFEYFIRSSRTDRFARPAPHPAAASARPRSVTTLNTSKSVLKPGKPVYLVNFSVRTRKRVGQQVALVRTLDSLCIDVCCLSETRTQYASAVIELTAPSLPARFRLRNSGDVEAAAAGYAGVCILLSERAEASLLDWIPVDSRLCAVRLATSVIESRGSKRMKPHHLRYGEKIDWTNIWPAPATFSYSVVPIPLRQGYSKGLIENSGVSPVSYANAELMKIPNFLHLTKSHIRKQCEALKKFCTAWPSGLNSDEIITKHYPVEIVQRTYVFSSHSIRDPRARIVTIQVPVSCLGLDEHSKRKLLRLAVGPGPGKNVAQYDWNTDILELTSGRCPSSRQNTDYLKYVLTVLTLESRKTETWEKGQPDYDWLMFHWPSSSSREHLLKLVSEAGSHEDKAVDRKLDDNPLIREYRKALEAIWLENDILRGNPWVEPPKMPRFRHNPYRLIKDPPLKPIHGADKTETLRQYADATRRLWRLDTRQNSN</sequence>
<evidence type="ECO:0000313" key="3">
    <source>
        <dbReference type="Proteomes" id="UP000054324"/>
    </source>
</evidence>
<dbReference type="PANTHER" id="PTHR13490">
    <property type="entry name" value="MITOCHONDRIAL 28S RIBOSOMAL PROTEIN S28"/>
    <property type="match status" value="1"/>
</dbReference>
<dbReference type="PANTHER" id="PTHR13490:SF0">
    <property type="entry name" value="SMALL RIBOSOMAL SUBUNIT PROTEIN MS35"/>
    <property type="match status" value="1"/>
</dbReference>
<protein>
    <recommendedName>
        <fullName evidence="1">Small ribosomal subunit protein mS35 mitochondrial conserved domain-containing protein</fullName>
    </recommendedName>
</protein>
<dbReference type="GeneID" id="20327009"/>
<dbReference type="InterPro" id="IPR039848">
    <property type="entry name" value="Ribosomal_mS35_mt"/>
</dbReference>
<evidence type="ECO:0000259" key="1">
    <source>
        <dbReference type="Pfam" id="PF10213"/>
    </source>
</evidence>
<keyword evidence="3" id="KW-1185">Reference proteome</keyword>
<dbReference type="Pfam" id="PF10213">
    <property type="entry name" value="MRP-S28"/>
    <property type="match status" value="1"/>
</dbReference>
<dbReference type="InterPro" id="IPR019349">
    <property type="entry name" value="Ribosomal_mS35_mit"/>
</dbReference>
<dbReference type="GO" id="GO:0003735">
    <property type="term" value="F:structural constituent of ribosome"/>
    <property type="evidence" value="ECO:0007669"/>
    <property type="project" value="InterPro"/>
</dbReference>
<dbReference type="Proteomes" id="UP000054324">
    <property type="component" value="Unassembled WGS sequence"/>
</dbReference>
<dbReference type="CTD" id="20327009"/>
<evidence type="ECO:0000313" key="2">
    <source>
        <dbReference type="EMBL" id="KER32291.1"/>
    </source>
</evidence>
<accession>A0A074ZYY7</accession>
<dbReference type="OrthoDB" id="283424at2759"/>
<reference evidence="2 3" key="1">
    <citation type="submission" date="2013-11" db="EMBL/GenBank/DDBJ databases">
        <title>Opisthorchis viverrini - life in the bile duct.</title>
        <authorList>
            <person name="Young N.D."/>
            <person name="Nagarajan N."/>
            <person name="Lin S.J."/>
            <person name="Korhonen P.K."/>
            <person name="Jex A.R."/>
            <person name="Hall R.S."/>
            <person name="Safavi-Hemami H."/>
            <person name="Kaewkong W."/>
            <person name="Bertrand D."/>
            <person name="Gao S."/>
            <person name="Seet Q."/>
            <person name="Wongkham S."/>
            <person name="Teh B.T."/>
            <person name="Wongkham C."/>
            <person name="Intapan P.M."/>
            <person name="Maleewong W."/>
            <person name="Yang X."/>
            <person name="Hu M."/>
            <person name="Wang Z."/>
            <person name="Hofmann A."/>
            <person name="Sternberg P.W."/>
            <person name="Tan P."/>
            <person name="Wang J."/>
            <person name="Gasser R.B."/>
        </authorList>
    </citation>
    <scope>NUCLEOTIDE SEQUENCE [LARGE SCALE GENOMIC DNA]</scope>
</reference>
<organism evidence="2 3">
    <name type="scientific">Opisthorchis viverrini</name>
    <name type="common">Southeast Asian liver fluke</name>
    <dbReference type="NCBI Taxonomy" id="6198"/>
    <lineage>
        <taxon>Eukaryota</taxon>
        <taxon>Metazoa</taxon>
        <taxon>Spiralia</taxon>
        <taxon>Lophotrochozoa</taxon>
        <taxon>Platyhelminthes</taxon>
        <taxon>Trematoda</taxon>
        <taxon>Digenea</taxon>
        <taxon>Opisthorchiida</taxon>
        <taxon>Opisthorchiata</taxon>
        <taxon>Opisthorchiidae</taxon>
        <taxon>Opisthorchis</taxon>
    </lineage>
</organism>
<dbReference type="GO" id="GO:0032543">
    <property type="term" value="P:mitochondrial translation"/>
    <property type="evidence" value="ECO:0007669"/>
    <property type="project" value="InterPro"/>
</dbReference>
<dbReference type="GO" id="GO:0005763">
    <property type="term" value="C:mitochondrial small ribosomal subunit"/>
    <property type="evidence" value="ECO:0007669"/>
    <property type="project" value="TreeGrafter"/>
</dbReference>
<dbReference type="KEGG" id="ovi:T265_12841"/>
<feature type="domain" description="Small ribosomal subunit protein mS35 mitochondrial conserved" evidence="1">
    <location>
        <begin position="400"/>
        <end position="483"/>
    </location>
</feature>
<gene>
    <name evidence="2" type="ORF">T265_12841</name>
</gene>
<dbReference type="AlphaFoldDB" id="A0A074ZYY7"/>